<dbReference type="GO" id="GO:0070967">
    <property type="term" value="F:coenzyme F420 binding"/>
    <property type="evidence" value="ECO:0007669"/>
    <property type="project" value="TreeGrafter"/>
</dbReference>
<dbReference type="Proteomes" id="UP000286716">
    <property type="component" value="Unassembled WGS sequence"/>
</dbReference>
<evidence type="ECO:0000259" key="2">
    <source>
        <dbReference type="Pfam" id="PF01243"/>
    </source>
</evidence>
<protein>
    <submittedName>
        <fullName evidence="3">PPOX class F420-dependent oxidoreductase</fullName>
    </submittedName>
</protein>
<keyword evidence="4" id="KW-1185">Reference proteome</keyword>
<dbReference type="GO" id="GO:0005829">
    <property type="term" value="C:cytosol"/>
    <property type="evidence" value="ECO:0007669"/>
    <property type="project" value="TreeGrafter"/>
</dbReference>
<dbReference type="OrthoDB" id="162914at2"/>
<evidence type="ECO:0000256" key="1">
    <source>
        <dbReference type="ARBA" id="ARBA00023002"/>
    </source>
</evidence>
<dbReference type="GO" id="GO:0016627">
    <property type="term" value="F:oxidoreductase activity, acting on the CH-CH group of donors"/>
    <property type="evidence" value="ECO:0007669"/>
    <property type="project" value="TreeGrafter"/>
</dbReference>
<dbReference type="AlphaFoldDB" id="A0A428VYU3"/>
<dbReference type="InterPro" id="IPR012349">
    <property type="entry name" value="Split_barrel_FMN-bd"/>
</dbReference>
<sequence>MTDNTFFDPLLSGRPRAAARQVATRILSGPHLAVLSTTNPDGSPQASVIFVKPDGDDVLFSTIAGRRKTLNMQRDPRVSLLVHGLVADGVEFTYAAISGVVELTDDPDGAFHQEMFDLYMGGATPPPEPGAHRLIGRLRPTRIYAPPADDAAPEQP</sequence>
<name>A0A428VYU3_AMYBA</name>
<dbReference type="Pfam" id="PF01243">
    <property type="entry name" value="PNPOx_N"/>
    <property type="match status" value="1"/>
</dbReference>
<evidence type="ECO:0000313" key="3">
    <source>
        <dbReference type="EMBL" id="RSM35989.1"/>
    </source>
</evidence>
<dbReference type="InterPro" id="IPR019920">
    <property type="entry name" value="F420-binding_dom_put"/>
</dbReference>
<reference evidence="3 4" key="1">
    <citation type="submission" date="2018-05" db="EMBL/GenBank/DDBJ databases">
        <title>Evolution of GPA BGCs.</title>
        <authorList>
            <person name="Waglechner N."/>
            <person name="Wright G.D."/>
        </authorList>
    </citation>
    <scope>NUCLEOTIDE SEQUENCE [LARGE SCALE GENOMIC DNA]</scope>
    <source>
        <strain evidence="3 4">DSM 5908</strain>
    </source>
</reference>
<dbReference type="EMBL" id="QHHU01000094">
    <property type="protein sequence ID" value="RSM35989.1"/>
    <property type="molecule type" value="Genomic_DNA"/>
</dbReference>
<evidence type="ECO:0000313" key="4">
    <source>
        <dbReference type="Proteomes" id="UP000286716"/>
    </source>
</evidence>
<proteinExistence type="predicted"/>
<dbReference type="InterPro" id="IPR011576">
    <property type="entry name" value="Pyridox_Oxase_N"/>
</dbReference>
<accession>A0A428VYU3</accession>
<gene>
    <name evidence="3" type="ORF">DMA12_42160</name>
</gene>
<dbReference type="PANTHER" id="PTHR35176:SF2">
    <property type="entry name" value="F420H(2)-DEPENDENT REDUCTASE RV1155"/>
    <property type="match status" value="1"/>
</dbReference>
<dbReference type="NCBIfam" id="TIGR03618">
    <property type="entry name" value="Rv1155_F420"/>
    <property type="match status" value="1"/>
</dbReference>
<dbReference type="RefSeq" id="WP_020641972.1">
    <property type="nucleotide sequence ID" value="NZ_QHHU01000094.1"/>
</dbReference>
<dbReference type="PANTHER" id="PTHR35176">
    <property type="entry name" value="HEME OXYGENASE HI_0854-RELATED"/>
    <property type="match status" value="1"/>
</dbReference>
<organism evidence="3 4">
    <name type="scientific">Amycolatopsis balhimycina DSM 5908</name>
    <dbReference type="NCBI Taxonomy" id="1081091"/>
    <lineage>
        <taxon>Bacteria</taxon>
        <taxon>Bacillati</taxon>
        <taxon>Actinomycetota</taxon>
        <taxon>Actinomycetes</taxon>
        <taxon>Pseudonocardiales</taxon>
        <taxon>Pseudonocardiaceae</taxon>
        <taxon>Amycolatopsis</taxon>
    </lineage>
</organism>
<keyword evidence="1" id="KW-0560">Oxidoreductase</keyword>
<dbReference type="SUPFAM" id="SSF50475">
    <property type="entry name" value="FMN-binding split barrel"/>
    <property type="match status" value="1"/>
</dbReference>
<feature type="domain" description="Pyridoxamine 5'-phosphate oxidase N-terminal" evidence="2">
    <location>
        <begin position="25"/>
        <end position="108"/>
    </location>
</feature>
<dbReference type="Gene3D" id="2.30.110.10">
    <property type="entry name" value="Electron Transport, Fmn-binding Protein, Chain A"/>
    <property type="match status" value="1"/>
</dbReference>
<dbReference type="InterPro" id="IPR052019">
    <property type="entry name" value="F420H2_bilvrd_red/Heme_oxyg"/>
</dbReference>
<comment type="caution">
    <text evidence="3">The sequence shown here is derived from an EMBL/GenBank/DDBJ whole genome shotgun (WGS) entry which is preliminary data.</text>
</comment>